<dbReference type="Pfam" id="PF00005">
    <property type="entry name" value="ABC_tran"/>
    <property type="match status" value="1"/>
</dbReference>
<organism evidence="7 8">
    <name type="scientific">Pseudogracilibacillus auburnensis</name>
    <dbReference type="NCBI Taxonomy" id="1494959"/>
    <lineage>
        <taxon>Bacteria</taxon>
        <taxon>Bacillati</taxon>
        <taxon>Bacillota</taxon>
        <taxon>Bacilli</taxon>
        <taxon>Bacillales</taxon>
        <taxon>Bacillaceae</taxon>
        <taxon>Pseudogracilibacillus</taxon>
    </lineage>
</organism>
<dbReference type="InterPro" id="IPR017911">
    <property type="entry name" value="MacB-like_ATP-bd"/>
</dbReference>
<reference evidence="7 8" key="1">
    <citation type="submission" date="2018-05" db="EMBL/GenBank/DDBJ databases">
        <title>Genomic Encyclopedia of Type Strains, Phase IV (KMG-IV): sequencing the most valuable type-strain genomes for metagenomic binning, comparative biology and taxonomic classification.</title>
        <authorList>
            <person name="Goeker M."/>
        </authorList>
    </citation>
    <scope>NUCLEOTIDE SEQUENCE [LARGE SCALE GENOMIC DNA]</scope>
    <source>
        <strain evidence="7 8">DSM 28556</strain>
    </source>
</reference>
<dbReference type="OrthoDB" id="9791546at2"/>
<accession>A0A2V3W454</accession>
<evidence type="ECO:0000256" key="3">
    <source>
        <dbReference type="ARBA" id="ARBA00022741"/>
    </source>
</evidence>
<proteinExistence type="inferred from homology"/>
<dbReference type="Proteomes" id="UP000247978">
    <property type="component" value="Unassembled WGS sequence"/>
</dbReference>
<evidence type="ECO:0000256" key="1">
    <source>
        <dbReference type="ARBA" id="ARBA00005417"/>
    </source>
</evidence>
<evidence type="ECO:0000313" key="7">
    <source>
        <dbReference type="EMBL" id="PXW87964.1"/>
    </source>
</evidence>
<evidence type="ECO:0000256" key="5">
    <source>
        <dbReference type="SAM" id="MobiDB-lite"/>
    </source>
</evidence>
<feature type="region of interest" description="Disordered" evidence="5">
    <location>
        <begin position="234"/>
        <end position="283"/>
    </location>
</feature>
<dbReference type="PANTHER" id="PTHR24220:SF692">
    <property type="entry name" value="ABC TRANSPORTER DOMAIN-CONTAINING PROTEIN"/>
    <property type="match status" value="1"/>
</dbReference>
<dbReference type="PROSITE" id="PS00211">
    <property type="entry name" value="ABC_TRANSPORTER_1"/>
    <property type="match status" value="1"/>
</dbReference>
<evidence type="ECO:0000256" key="2">
    <source>
        <dbReference type="ARBA" id="ARBA00022448"/>
    </source>
</evidence>
<evidence type="ECO:0000259" key="6">
    <source>
        <dbReference type="PROSITE" id="PS50893"/>
    </source>
</evidence>
<keyword evidence="3" id="KW-0547">Nucleotide-binding</keyword>
<dbReference type="InterPro" id="IPR015854">
    <property type="entry name" value="ABC_transpr_LolD-like"/>
</dbReference>
<dbReference type="InterPro" id="IPR003593">
    <property type="entry name" value="AAA+_ATPase"/>
</dbReference>
<dbReference type="GO" id="GO:0005886">
    <property type="term" value="C:plasma membrane"/>
    <property type="evidence" value="ECO:0007669"/>
    <property type="project" value="TreeGrafter"/>
</dbReference>
<dbReference type="InterPro" id="IPR027417">
    <property type="entry name" value="P-loop_NTPase"/>
</dbReference>
<dbReference type="CDD" id="cd03255">
    <property type="entry name" value="ABC_MJ0796_LolCDE_FtsE"/>
    <property type="match status" value="1"/>
</dbReference>
<evidence type="ECO:0000256" key="4">
    <source>
        <dbReference type="ARBA" id="ARBA00022840"/>
    </source>
</evidence>
<feature type="compositionally biased region" description="Basic and acidic residues" evidence="5">
    <location>
        <begin position="245"/>
        <end position="283"/>
    </location>
</feature>
<dbReference type="PROSITE" id="PS50893">
    <property type="entry name" value="ABC_TRANSPORTER_2"/>
    <property type="match status" value="1"/>
</dbReference>
<gene>
    <name evidence="7" type="ORF">DFR56_104114</name>
</gene>
<feature type="domain" description="ABC transporter" evidence="6">
    <location>
        <begin position="2"/>
        <end position="240"/>
    </location>
</feature>
<protein>
    <submittedName>
        <fullName evidence="7">Putative ABC transport system ATP-binding protein</fullName>
    </submittedName>
</protein>
<comment type="caution">
    <text evidence="7">The sequence shown here is derived from an EMBL/GenBank/DDBJ whole genome shotgun (WGS) entry which is preliminary data.</text>
</comment>
<dbReference type="SMART" id="SM00382">
    <property type="entry name" value="AAA"/>
    <property type="match status" value="1"/>
</dbReference>
<evidence type="ECO:0000313" key="8">
    <source>
        <dbReference type="Proteomes" id="UP000247978"/>
    </source>
</evidence>
<keyword evidence="8" id="KW-1185">Reference proteome</keyword>
<dbReference type="GO" id="GO:0022857">
    <property type="term" value="F:transmembrane transporter activity"/>
    <property type="evidence" value="ECO:0007669"/>
    <property type="project" value="TreeGrafter"/>
</dbReference>
<dbReference type="GO" id="GO:0005524">
    <property type="term" value="F:ATP binding"/>
    <property type="evidence" value="ECO:0007669"/>
    <property type="project" value="UniProtKB-KW"/>
</dbReference>
<dbReference type="PANTHER" id="PTHR24220">
    <property type="entry name" value="IMPORT ATP-BINDING PROTEIN"/>
    <property type="match status" value="1"/>
</dbReference>
<dbReference type="SUPFAM" id="SSF52540">
    <property type="entry name" value="P-loop containing nucleoside triphosphate hydrolases"/>
    <property type="match status" value="1"/>
</dbReference>
<dbReference type="InterPro" id="IPR017871">
    <property type="entry name" value="ABC_transporter-like_CS"/>
</dbReference>
<dbReference type="EMBL" id="QJJQ01000004">
    <property type="protein sequence ID" value="PXW87964.1"/>
    <property type="molecule type" value="Genomic_DNA"/>
</dbReference>
<comment type="similarity">
    <text evidence="1">Belongs to the ABC transporter superfamily.</text>
</comment>
<dbReference type="InterPro" id="IPR003439">
    <property type="entry name" value="ABC_transporter-like_ATP-bd"/>
</dbReference>
<dbReference type="Gene3D" id="3.40.50.300">
    <property type="entry name" value="P-loop containing nucleotide triphosphate hydrolases"/>
    <property type="match status" value="1"/>
</dbReference>
<dbReference type="AlphaFoldDB" id="A0A2V3W454"/>
<dbReference type="FunFam" id="3.40.50.300:FF:000032">
    <property type="entry name" value="Export ABC transporter ATP-binding protein"/>
    <property type="match status" value="1"/>
</dbReference>
<dbReference type="GO" id="GO:0098796">
    <property type="term" value="C:membrane protein complex"/>
    <property type="evidence" value="ECO:0007669"/>
    <property type="project" value="UniProtKB-ARBA"/>
</dbReference>
<keyword evidence="4 7" id="KW-0067">ATP-binding</keyword>
<keyword evidence="2" id="KW-0813">Transport</keyword>
<dbReference type="GO" id="GO:0016887">
    <property type="term" value="F:ATP hydrolysis activity"/>
    <property type="evidence" value="ECO:0007669"/>
    <property type="project" value="InterPro"/>
</dbReference>
<sequence>MIRLKKVVKSYPVAGEDLVVLQDIDLQIKNGEFVAIMGPSGSGKSTLMNIIGCLDKPTSGEYLLNGKQVSAYDEKELAGVRNQSVGFVFQQFQLLPRLNALQNVELPMIYAGVGKKERIDRAQEALEKVGLGDRMDHLPNALSGGQKQRVAIARAIVNEPNIILADEPTGALDSKTGVQIMDMFTLLNKEGTTVILVTHEAEIASYANRTIFVRDGKLTSAGAVVDQESYEKLVASGAEEEQEQEERSITENEESVHLDESRGNEMKIEPSLVDHQKAEEGKM</sequence>
<name>A0A2V3W454_9BACI</name>